<evidence type="ECO:0000313" key="13">
    <source>
        <dbReference type="EMBL" id="MBO8468910.1"/>
    </source>
</evidence>
<feature type="domain" description="1-deoxy-D-xylulose 5-phosphate reductoisomerase N-terminal" evidence="10">
    <location>
        <begin position="4"/>
        <end position="57"/>
    </location>
</feature>
<feature type="binding site" evidence="9">
    <location>
        <position position="131"/>
    </location>
    <ligand>
        <name>1-deoxy-D-xylulose 5-phosphate</name>
        <dbReference type="ChEBI" id="CHEBI:57792"/>
    </ligand>
</feature>
<feature type="binding site" evidence="9">
    <location>
        <position position="11"/>
    </location>
    <ligand>
        <name>NADPH</name>
        <dbReference type="ChEBI" id="CHEBI:57783"/>
    </ligand>
</feature>
<reference evidence="13" key="2">
    <citation type="journal article" date="2021" name="PeerJ">
        <title>Extensive microbial diversity within the chicken gut microbiome revealed by metagenomics and culture.</title>
        <authorList>
            <person name="Gilroy R."/>
            <person name="Ravi A."/>
            <person name="Getino M."/>
            <person name="Pursley I."/>
            <person name="Horton D.L."/>
            <person name="Alikhan N.F."/>
            <person name="Baker D."/>
            <person name="Gharbi K."/>
            <person name="Hall N."/>
            <person name="Watson M."/>
            <person name="Adriaenssens E.M."/>
            <person name="Foster-Nyarko E."/>
            <person name="Jarju S."/>
            <person name="Secka A."/>
            <person name="Antonio M."/>
            <person name="Oren A."/>
            <person name="Chaudhuri R.R."/>
            <person name="La Ragione R."/>
            <person name="Hildebrand F."/>
            <person name="Pallen M.J."/>
        </authorList>
    </citation>
    <scope>NUCLEOTIDE SEQUENCE</scope>
    <source>
        <strain evidence="13">14700</strain>
    </source>
</reference>
<feature type="binding site" evidence="9">
    <location>
        <position position="13"/>
    </location>
    <ligand>
        <name>NADPH</name>
        <dbReference type="ChEBI" id="CHEBI:57783"/>
    </ligand>
</feature>
<feature type="binding site" evidence="9">
    <location>
        <position position="152"/>
    </location>
    <ligand>
        <name>1-deoxy-D-xylulose 5-phosphate</name>
        <dbReference type="ChEBI" id="CHEBI:57792"/>
    </ligand>
</feature>
<dbReference type="SUPFAM" id="SSF51735">
    <property type="entry name" value="NAD(P)-binding Rossmann-fold domains"/>
    <property type="match status" value="1"/>
</dbReference>
<dbReference type="EMBL" id="JADIMF010000061">
    <property type="protein sequence ID" value="MBO8468910.1"/>
    <property type="molecule type" value="Genomic_DNA"/>
</dbReference>
<keyword evidence="6 9" id="KW-0464">Manganese</keyword>
<dbReference type="AlphaFoldDB" id="A0A9D9IB48"/>
<proteinExistence type="inferred from homology"/>
<evidence type="ECO:0000313" key="14">
    <source>
        <dbReference type="Proteomes" id="UP000810292"/>
    </source>
</evidence>
<accession>A0A9D9IB48</accession>
<feature type="binding site" evidence="9">
    <location>
        <position position="12"/>
    </location>
    <ligand>
        <name>NADPH</name>
        <dbReference type="ChEBI" id="CHEBI:57783"/>
    </ligand>
</feature>
<keyword evidence="4 9" id="KW-0521">NADP</keyword>
<feature type="binding site" evidence="9">
    <location>
        <position position="104"/>
    </location>
    <ligand>
        <name>1-deoxy-D-xylulose 5-phosphate</name>
        <dbReference type="ChEBI" id="CHEBI:57792"/>
    </ligand>
</feature>
<comment type="function">
    <text evidence="9">Catalyzes the NADPH-dependent rearrangement and reduction of 1-deoxy-D-xylulose-5-phosphate (DXP) to 2-C-methyl-D-erythritol 4-phosphate (MEP).</text>
</comment>
<dbReference type="Gene3D" id="1.10.1740.10">
    <property type="match status" value="1"/>
</dbReference>
<evidence type="ECO:0000256" key="4">
    <source>
        <dbReference type="ARBA" id="ARBA00022857"/>
    </source>
</evidence>
<evidence type="ECO:0000259" key="10">
    <source>
        <dbReference type="Pfam" id="PF02670"/>
    </source>
</evidence>
<feature type="binding site" evidence="9">
    <location>
        <position position="131"/>
    </location>
    <ligand>
        <name>Mn(2+)</name>
        <dbReference type="ChEBI" id="CHEBI:29035"/>
    </ligand>
</feature>
<feature type="binding site" evidence="9">
    <location>
        <position position="195"/>
    </location>
    <ligand>
        <name>1-deoxy-D-xylulose 5-phosphate</name>
        <dbReference type="ChEBI" id="CHEBI:57792"/>
    </ligand>
</feature>
<dbReference type="EC" id="1.1.1.267" evidence="9"/>
<dbReference type="Gene3D" id="3.40.50.720">
    <property type="entry name" value="NAD(P)-binding Rossmann-like Domain"/>
    <property type="match status" value="2"/>
</dbReference>
<dbReference type="Pfam" id="PF02670">
    <property type="entry name" value="DXP_reductoisom"/>
    <property type="match status" value="2"/>
</dbReference>
<dbReference type="GO" id="GO:0051484">
    <property type="term" value="P:isopentenyl diphosphate biosynthetic process, methylerythritol 4-phosphate pathway involved in terpenoid biosynthetic process"/>
    <property type="evidence" value="ECO:0007669"/>
    <property type="project" value="TreeGrafter"/>
</dbReference>
<evidence type="ECO:0000256" key="7">
    <source>
        <dbReference type="ARBA" id="ARBA00023229"/>
    </source>
</evidence>
<feature type="binding site" evidence="9">
    <location>
        <position position="186"/>
    </location>
    <ligand>
        <name>1-deoxy-D-xylulose 5-phosphate</name>
        <dbReference type="ChEBI" id="CHEBI:57792"/>
    </ligand>
</feature>
<evidence type="ECO:0000256" key="6">
    <source>
        <dbReference type="ARBA" id="ARBA00023211"/>
    </source>
</evidence>
<evidence type="ECO:0000256" key="5">
    <source>
        <dbReference type="ARBA" id="ARBA00023002"/>
    </source>
</evidence>
<reference evidence="13" key="1">
    <citation type="submission" date="2020-10" db="EMBL/GenBank/DDBJ databases">
        <authorList>
            <person name="Gilroy R."/>
        </authorList>
    </citation>
    <scope>NUCLEOTIDE SEQUENCE</scope>
    <source>
        <strain evidence="13">14700</strain>
    </source>
</reference>
<evidence type="ECO:0000259" key="12">
    <source>
        <dbReference type="Pfam" id="PF13288"/>
    </source>
</evidence>
<feature type="binding site" evidence="9">
    <location>
        <position position="179"/>
    </location>
    <ligand>
        <name>NADPH</name>
        <dbReference type="ChEBI" id="CHEBI:57783"/>
    </ligand>
</feature>
<comment type="caution">
    <text evidence="9">Lacks conserved residue(s) required for the propagation of feature annotation.</text>
</comment>
<dbReference type="SUPFAM" id="SSF69055">
    <property type="entry name" value="1-deoxy-D-xylulose-5-phosphate reductoisomerase, C-terminal domain"/>
    <property type="match status" value="1"/>
</dbReference>
<feature type="binding site" evidence="9">
    <location>
        <position position="129"/>
    </location>
    <ligand>
        <name>Mn(2+)</name>
        <dbReference type="ChEBI" id="CHEBI:29035"/>
    </ligand>
</feature>
<feature type="binding site" evidence="9">
    <location>
        <position position="192"/>
    </location>
    <ligand>
        <name>1-deoxy-D-xylulose 5-phosphate</name>
        <dbReference type="ChEBI" id="CHEBI:57792"/>
    </ligand>
</feature>
<feature type="binding site" evidence="9">
    <location>
        <position position="10"/>
    </location>
    <ligand>
        <name>NADPH</name>
        <dbReference type="ChEBI" id="CHEBI:57783"/>
    </ligand>
</feature>
<keyword evidence="9" id="KW-0460">Magnesium</keyword>
<dbReference type="SUPFAM" id="SSF55347">
    <property type="entry name" value="Glyceraldehyde-3-phosphate dehydrogenase-like, C-terminal domain"/>
    <property type="match status" value="1"/>
</dbReference>
<feature type="binding site" evidence="9">
    <location>
        <position position="191"/>
    </location>
    <ligand>
        <name>1-deoxy-D-xylulose 5-phosphate</name>
        <dbReference type="ChEBI" id="CHEBI:57792"/>
    </ligand>
</feature>
<dbReference type="PIRSF" id="PIRSF006205">
    <property type="entry name" value="Dxp_reductismrs"/>
    <property type="match status" value="1"/>
</dbReference>
<dbReference type="HAMAP" id="MF_00183">
    <property type="entry name" value="DXP_reductoisom"/>
    <property type="match status" value="1"/>
</dbReference>
<dbReference type="PANTHER" id="PTHR30525">
    <property type="entry name" value="1-DEOXY-D-XYLULOSE 5-PHOSPHATE REDUCTOISOMERASE"/>
    <property type="match status" value="1"/>
</dbReference>
<comment type="similarity">
    <text evidence="2 9">Belongs to the DXR family.</text>
</comment>
<evidence type="ECO:0000256" key="2">
    <source>
        <dbReference type="ARBA" id="ARBA00006825"/>
    </source>
</evidence>
<dbReference type="Pfam" id="PF08436">
    <property type="entry name" value="DXP_redisom_C"/>
    <property type="match status" value="1"/>
</dbReference>
<dbReference type="InterPro" id="IPR003821">
    <property type="entry name" value="DXP_reductoisomerase"/>
</dbReference>
<comment type="cofactor">
    <cofactor evidence="9">
        <name>Mg(2+)</name>
        <dbReference type="ChEBI" id="CHEBI:18420"/>
    </cofactor>
    <cofactor evidence="9">
        <name>Mn(2+)</name>
        <dbReference type="ChEBI" id="CHEBI:29035"/>
    </cofactor>
</comment>
<feature type="binding site" evidence="9">
    <location>
        <position position="195"/>
    </location>
    <ligand>
        <name>Mn(2+)</name>
        <dbReference type="ChEBI" id="CHEBI:29035"/>
    </ligand>
</feature>
<dbReference type="PANTHER" id="PTHR30525:SF0">
    <property type="entry name" value="1-DEOXY-D-XYLULOSE 5-PHOSPHATE REDUCTOISOMERASE, CHLOROPLASTIC"/>
    <property type="match status" value="1"/>
</dbReference>
<evidence type="ECO:0000256" key="1">
    <source>
        <dbReference type="ARBA" id="ARBA00005094"/>
    </source>
</evidence>
<dbReference type="GO" id="GO:0030604">
    <property type="term" value="F:1-deoxy-D-xylulose-5-phosphate reductoisomerase activity"/>
    <property type="evidence" value="ECO:0007669"/>
    <property type="project" value="UniProtKB-UniRule"/>
</dbReference>
<feature type="binding site" evidence="9">
    <location>
        <position position="105"/>
    </location>
    <ligand>
        <name>NADPH</name>
        <dbReference type="ChEBI" id="CHEBI:57783"/>
    </ligand>
</feature>
<feature type="binding site" evidence="9">
    <location>
        <position position="130"/>
    </location>
    <ligand>
        <name>1-deoxy-D-xylulose 5-phosphate</name>
        <dbReference type="ChEBI" id="CHEBI:57792"/>
    </ligand>
</feature>
<feature type="domain" description="DXP reductoisomerase C-terminal" evidence="12">
    <location>
        <begin position="235"/>
        <end position="352"/>
    </location>
</feature>
<dbReference type="Proteomes" id="UP000810292">
    <property type="component" value="Unassembled WGS sequence"/>
</dbReference>
<dbReference type="InterPro" id="IPR036169">
    <property type="entry name" value="DXPR_C_sf"/>
</dbReference>
<dbReference type="GO" id="GO:0030145">
    <property type="term" value="F:manganese ion binding"/>
    <property type="evidence" value="ECO:0007669"/>
    <property type="project" value="TreeGrafter"/>
</dbReference>
<keyword evidence="7 9" id="KW-0414">Isoprene biosynthesis</keyword>
<comment type="pathway">
    <text evidence="1 9">Isoprenoid biosynthesis; isopentenyl diphosphate biosynthesis via DXP pathway; isopentenyl diphosphate from 1-deoxy-D-xylulose 5-phosphate: step 1/6.</text>
</comment>
<name>A0A9D9IB48_9SPIO</name>
<dbReference type="InterPro" id="IPR013644">
    <property type="entry name" value="DXP_reductoisomerase_C"/>
</dbReference>
<dbReference type="InterPro" id="IPR026877">
    <property type="entry name" value="DXPR_C"/>
</dbReference>
<feature type="binding site" evidence="9">
    <location>
        <position position="173"/>
    </location>
    <ligand>
        <name>1-deoxy-D-xylulose 5-phosphate</name>
        <dbReference type="ChEBI" id="CHEBI:57792"/>
    </ligand>
</feature>
<comment type="caution">
    <text evidence="13">The sequence shown here is derived from an EMBL/GenBank/DDBJ whole genome shotgun (WGS) entry which is preliminary data.</text>
</comment>
<keyword evidence="5 9" id="KW-0560">Oxidoreductase</keyword>
<dbReference type="InterPro" id="IPR013512">
    <property type="entry name" value="DXP_reductoisomerase_N"/>
</dbReference>
<dbReference type="GO" id="GO:0070402">
    <property type="term" value="F:NADPH binding"/>
    <property type="evidence" value="ECO:0007669"/>
    <property type="project" value="InterPro"/>
</dbReference>
<feature type="binding site" evidence="9">
    <location>
        <position position="103"/>
    </location>
    <ligand>
        <name>NADPH</name>
        <dbReference type="ChEBI" id="CHEBI:57783"/>
    </ligand>
</feature>
<evidence type="ECO:0000256" key="3">
    <source>
        <dbReference type="ARBA" id="ARBA00022723"/>
    </source>
</evidence>
<protein>
    <recommendedName>
        <fullName evidence="9">1-deoxy-D-xylulose 5-phosphate reductoisomerase</fullName>
        <shortName evidence="9">DXP reductoisomerase</shortName>
        <ecNumber evidence="9">1.1.1.267</ecNumber>
    </recommendedName>
    <alternativeName>
        <fullName evidence="9">1-deoxyxylulose-5-phosphate reductoisomerase</fullName>
    </alternativeName>
    <alternativeName>
        <fullName evidence="9">2-C-methyl-D-erythritol 4-phosphate synthase</fullName>
    </alternativeName>
</protein>
<evidence type="ECO:0000259" key="11">
    <source>
        <dbReference type="Pfam" id="PF08436"/>
    </source>
</evidence>
<gene>
    <name evidence="9" type="primary">dxr</name>
    <name evidence="13" type="ORF">IAA72_03900</name>
</gene>
<evidence type="ECO:0000256" key="9">
    <source>
        <dbReference type="HAMAP-Rule" id="MF_00183"/>
    </source>
</evidence>
<comment type="catalytic activity">
    <reaction evidence="8">
        <text>2-C-methyl-D-erythritol 4-phosphate + NADP(+) = 1-deoxy-D-xylulose 5-phosphate + NADPH + H(+)</text>
        <dbReference type="Rhea" id="RHEA:13717"/>
        <dbReference type="ChEBI" id="CHEBI:15378"/>
        <dbReference type="ChEBI" id="CHEBI:57783"/>
        <dbReference type="ChEBI" id="CHEBI:57792"/>
        <dbReference type="ChEBI" id="CHEBI:58262"/>
        <dbReference type="ChEBI" id="CHEBI:58349"/>
        <dbReference type="EC" id="1.1.1.267"/>
    </reaction>
    <physiologicalReaction direction="right-to-left" evidence="8">
        <dbReference type="Rhea" id="RHEA:13719"/>
    </physiologicalReaction>
</comment>
<feature type="domain" description="1-deoxy-D-xylulose 5-phosphate reductoisomerase N-terminal" evidence="10">
    <location>
        <begin position="61"/>
        <end position="111"/>
    </location>
</feature>
<dbReference type="InterPro" id="IPR036291">
    <property type="entry name" value="NAD(P)-bd_dom_sf"/>
</dbReference>
<feature type="domain" description="1-deoxy-D-xylulose 5-phosphate reductoisomerase C-terminal" evidence="11">
    <location>
        <begin position="125"/>
        <end position="203"/>
    </location>
</feature>
<sequence>MKSVLLLGATGSIGTTFLTALRNQPELDIRIAGMTASSNKALEQLGREFNAPYFYLQGSDRSKLKAIIDETKPDIILNAIAGTDGLTASAEALDSGLDLALANKESIVLGGHFLLDKAKDNNARIIPVDSEHSAIYHLLMGKKAERLIITASGGPFRTLENLEDVTIQEALNHPTWKMGKKITIDSATLANKGLEVIEASLLFGFPPEKIDVTVHPQSIIHSMIETAEGAVYALMSPPDMTLPILTAIIEEGSGMKDIVKPLSFSSGLSLTFSPWDRKRFPMLEYAYEALRQGAGYRIAYASADETAVNAFLNGRIGFMDIARITKEVLSSDYPASEPDTLEEILEIRKDAERKAEALC</sequence>
<dbReference type="Pfam" id="PF13288">
    <property type="entry name" value="DXPR_C"/>
    <property type="match status" value="1"/>
</dbReference>
<evidence type="ECO:0000256" key="8">
    <source>
        <dbReference type="ARBA" id="ARBA00048543"/>
    </source>
</evidence>
<feature type="binding site" evidence="9">
    <location>
        <position position="39"/>
    </location>
    <ligand>
        <name>NADPH</name>
        <dbReference type="ChEBI" id="CHEBI:57783"/>
    </ligand>
</feature>
<keyword evidence="3 9" id="KW-0479">Metal-binding</keyword>
<organism evidence="13 14">
    <name type="scientific">Candidatus Ornithospirochaeta stercoravium</name>
    <dbReference type="NCBI Taxonomy" id="2840897"/>
    <lineage>
        <taxon>Bacteria</taxon>
        <taxon>Pseudomonadati</taxon>
        <taxon>Spirochaetota</taxon>
        <taxon>Spirochaetia</taxon>
        <taxon>Spirochaetales</taxon>
        <taxon>Spirochaetaceae</taxon>
        <taxon>Spirochaetaceae incertae sedis</taxon>
        <taxon>Candidatus Ornithospirochaeta</taxon>
    </lineage>
</organism>